<accession>A0A4Y9ZXQ2</accession>
<evidence type="ECO:0000313" key="2">
    <source>
        <dbReference type="Proteomes" id="UP000298061"/>
    </source>
</evidence>
<comment type="caution">
    <text evidence="1">The sequence shown here is derived from an EMBL/GenBank/DDBJ whole genome shotgun (WGS) entry which is preliminary data.</text>
</comment>
<dbReference type="Proteomes" id="UP000298061">
    <property type="component" value="Unassembled WGS sequence"/>
</dbReference>
<evidence type="ECO:0008006" key="3">
    <source>
        <dbReference type="Google" id="ProtNLM"/>
    </source>
</evidence>
<name>A0A4Y9ZXQ2_9AGAM</name>
<reference evidence="1 2" key="1">
    <citation type="submission" date="2019-02" db="EMBL/GenBank/DDBJ databases">
        <title>Genome sequencing of the rare red list fungi Hericium alpestre (H. flagellum).</title>
        <authorList>
            <person name="Buettner E."/>
            <person name="Kellner H."/>
        </authorList>
    </citation>
    <scope>NUCLEOTIDE SEQUENCE [LARGE SCALE GENOMIC DNA]</scope>
    <source>
        <strain evidence="1 2">DSM 108284</strain>
    </source>
</reference>
<keyword evidence="2" id="KW-1185">Reference proteome</keyword>
<protein>
    <recommendedName>
        <fullName evidence="3">F-box domain-containing protein</fullName>
    </recommendedName>
</protein>
<gene>
    <name evidence="1" type="ORF">EWM64_g5052</name>
</gene>
<dbReference type="AlphaFoldDB" id="A0A4Y9ZXQ2"/>
<organism evidence="1 2">
    <name type="scientific">Hericium alpestre</name>
    <dbReference type="NCBI Taxonomy" id="135208"/>
    <lineage>
        <taxon>Eukaryota</taxon>
        <taxon>Fungi</taxon>
        <taxon>Dikarya</taxon>
        <taxon>Basidiomycota</taxon>
        <taxon>Agaricomycotina</taxon>
        <taxon>Agaricomycetes</taxon>
        <taxon>Russulales</taxon>
        <taxon>Hericiaceae</taxon>
        <taxon>Hericium</taxon>
    </lineage>
</organism>
<evidence type="ECO:0000313" key="1">
    <source>
        <dbReference type="EMBL" id="TFY78960.1"/>
    </source>
</evidence>
<proteinExistence type="predicted"/>
<dbReference type="EMBL" id="SFCI01000584">
    <property type="protein sequence ID" value="TFY78960.1"/>
    <property type="molecule type" value="Genomic_DNA"/>
</dbReference>
<dbReference type="SUPFAM" id="SSF52047">
    <property type="entry name" value="RNI-like"/>
    <property type="match status" value="1"/>
</dbReference>
<sequence>METVRLVLESGFVLDLPGEMFYGHAPRLRNLSLCGAFLAWDARILDGASHMRVFVVDVIMRRRVASGRYTLQGEYSDDGWPEDQAELEPVADAEDAHVAGDDPLLDQYPPNPDSRIPKLARLLDILDGMPRLEELRLEGVIPIHDRMRPPGTPRITSLSHLTRLTLSGPILGCVQLINALDLPGLESFHYFCILPVQGRTSTAVAALLPFLTKHCSRSNEAWRPVHTLEIRSTVSYELQIRAPAGDPCRKPQSDGLANFQSDDDIFNVEFRLFEPSLHTQGRILETVLSALPVSNTLQRIFIHGFGRVSQNRWVRALGHCTELREVHLGKATLQLLEALGSGLDNPSIFLPKLELLELRGSRLNHRCPHGGPVLEVLFRVLEERKRRGGWLEVLNLRSAWHTKAQQGEIASKDLARVVQFNPTTKPQRARYVP</sequence>